<organism evidence="1">
    <name type="scientific">marine sediment metagenome</name>
    <dbReference type="NCBI Taxonomy" id="412755"/>
    <lineage>
        <taxon>unclassified sequences</taxon>
        <taxon>metagenomes</taxon>
        <taxon>ecological metagenomes</taxon>
    </lineage>
</organism>
<protein>
    <submittedName>
        <fullName evidence="1">Uncharacterized protein</fullName>
    </submittedName>
</protein>
<proteinExistence type="predicted"/>
<comment type="caution">
    <text evidence="1">The sequence shown here is derived from an EMBL/GenBank/DDBJ whole genome shotgun (WGS) entry which is preliminary data.</text>
</comment>
<gene>
    <name evidence="1" type="ORF">LCGC14_0746950</name>
</gene>
<evidence type="ECO:0000313" key="1">
    <source>
        <dbReference type="EMBL" id="KKN39099.1"/>
    </source>
</evidence>
<name>A0A0F9Q9C0_9ZZZZ</name>
<accession>A0A0F9Q9C0</accession>
<dbReference type="EMBL" id="LAZR01001783">
    <property type="protein sequence ID" value="KKN39099.1"/>
    <property type="molecule type" value="Genomic_DNA"/>
</dbReference>
<reference evidence="1" key="1">
    <citation type="journal article" date="2015" name="Nature">
        <title>Complex archaea that bridge the gap between prokaryotes and eukaryotes.</title>
        <authorList>
            <person name="Spang A."/>
            <person name="Saw J.H."/>
            <person name="Jorgensen S.L."/>
            <person name="Zaremba-Niedzwiedzka K."/>
            <person name="Martijn J."/>
            <person name="Lind A.E."/>
            <person name="van Eijk R."/>
            <person name="Schleper C."/>
            <person name="Guy L."/>
            <person name="Ettema T.J."/>
        </authorList>
    </citation>
    <scope>NUCLEOTIDE SEQUENCE</scope>
</reference>
<sequence length="112" mass="11779">MTEVAKAAEQIVKTGVVPTNTGSLSASNNYVTPNDGRLFLHVINGGGSTCNVTIAANKLVDGLTVPDRTVAVLAGTDQMIGPFDKDVYNDANDLISVTFDFITTVTLAAMRF</sequence>
<dbReference type="AlphaFoldDB" id="A0A0F9Q9C0"/>